<evidence type="ECO:0000256" key="1">
    <source>
        <dbReference type="SAM" id="MobiDB-lite"/>
    </source>
</evidence>
<feature type="compositionally biased region" description="Basic residues" evidence="1">
    <location>
        <begin position="194"/>
        <end position="209"/>
    </location>
</feature>
<evidence type="ECO:0000313" key="3">
    <source>
        <dbReference type="Proteomes" id="UP000198859"/>
    </source>
</evidence>
<dbReference type="AlphaFoldDB" id="A0A1H1VGA4"/>
<proteinExistence type="predicted"/>
<name>A0A1H1VGA4_9ACTN</name>
<dbReference type="Proteomes" id="UP000198859">
    <property type="component" value="Chromosome I"/>
</dbReference>
<gene>
    <name evidence="2" type="ORF">SAMN04488570_2813</name>
</gene>
<protein>
    <submittedName>
        <fullName evidence="2">Uncharacterized protein</fullName>
    </submittedName>
</protein>
<dbReference type="InterPro" id="IPR025332">
    <property type="entry name" value="DUF4238"/>
</dbReference>
<dbReference type="Pfam" id="PF14022">
    <property type="entry name" value="DUF4238"/>
    <property type="match status" value="1"/>
</dbReference>
<reference evidence="3" key="1">
    <citation type="submission" date="2016-10" db="EMBL/GenBank/DDBJ databases">
        <authorList>
            <person name="Varghese N."/>
            <person name="Submissions S."/>
        </authorList>
    </citation>
    <scope>NUCLEOTIDE SEQUENCE [LARGE SCALE GENOMIC DNA]</scope>
    <source>
        <strain evidence="3">DSM 22127</strain>
    </source>
</reference>
<evidence type="ECO:0000313" key="2">
    <source>
        <dbReference type="EMBL" id="SDS83406.1"/>
    </source>
</evidence>
<dbReference type="EMBL" id="LT629757">
    <property type="protein sequence ID" value="SDS83406.1"/>
    <property type="molecule type" value="Genomic_DNA"/>
</dbReference>
<keyword evidence="3" id="KW-1185">Reference proteome</keyword>
<accession>A0A1H1VGA4</accession>
<feature type="region of interest" description="Disordered" evidence="1">
    <location>
        <begin position="194"/>
        <end position="213"/>
    </location>
</feature>
<sequence length="327" mass="36917">MRVFRRIEQRLDTCNIRDLAIKDFYTVIDTDGRKNSAMESLLGVIESATKPIVDDLLSPWRTPRMTMEDIARLAQFASFQATRTPRRRREIELEVDWYAKTMAQGVIADEELQRLTIAPHQNELVELTSSSADKILPFFACRPIALVRLDAPRLLICDEPVIVNAPVGAFHLDDCHLTDAEVKKRYENWLRKTKKKKRGRHPPPGRKVHFSSTVPTGFGTADELVLTLSPTAALLWGPLMDTPPVRDIERLRLTGHEAERFADMANTAMSAQALDWVAGRVTDKTFDTRHFPPTGPLMRVCDGTNAASLAVNTPPDRFRPRRLTVPG</sequence>
<organism evidence="2 3">
    <name type="scientific">Nocardioides scoriae</name>
    <dbReference type="NCBI Taxonomy" id="642780"/>
    <lineage>
        <taxon>Bacteria</taxon>
        <taxon>Bacillati</taxon>
        <taxon>Actinomycetota</taxon>
        <taxon>Actinomycetes</taxon>
        <taxon>Propionibacteriales</taxon>
        <taxon>Nocardioidaceae</taxon>
        <taxon>Nocardioides</taxon>
    </lineage>
</organism>